<dbReference type="Proteomes" id="UP000683360">
    <property type="component" value="Unassembled WGS sequence"/>
</dbReference>
<dbReference type="GO" id="GO:0000209">
    <property type="term" value="P:protein polyubiquitination"/>
    <property type="evidence" value="ECO:0007669"/>
    <property type="project" value="TreeGrafter"/>
</dbReference>
<dbReference type="PANTHER" id="PTHR24104:SF25">
    <property type="entry name" value="PROTEIN LIN-41"/>
    <property type="match status" value="1"/>
</dbReference>
<dbReference type="AlphaFoldDB" id="A0A8S3SMS2"/>
<evidence type="ECO:0000313" key="3">
    <source>
        <dbReference type="Proteomes" id="UP000683360"/>
    </source>
</evidence>
<keyword evidence="3" id="KW-1185">Reference proteome</keyword>
<dbReference type="GO" id="GO:0061630">
    <property type="term" value="F:ubiquitin protein ligase activity"/>
    <property type="evidence" value="ECO:0007669"/>
    <property type="project" value="TreeGrafter"/>
</dbReference>
<dbReference type="GO" id="GO:0043161">
    <property type="term" value="P:proteasome-mediated ubiquitin-dependent protein catabolic process"/>
    <property type="evidence" value="ECO:0007669"/>
    <property type="project" value="TreeGrafter"/>
</dbReference>
<dbReference type="EMBL" id="CAJPWZ010001627">
    <property type="protein sequence ID" value="CAG2219323.1"/>
    <property type="molecule type" value="Genomic_DNA"/>
</dbReference>
<reference evidence="2" key="1">
    <citation type="submission" date="2021-03" db="EMBL/GenBank/DDBJ databases">
        <authorList>
            <person name="Bekaert M."/>
        </authorList>
    </citation>
    <scope>NUCLEOTIDE SEQUENCE</scope>
</reference>
<dbReference type="SUPFAM" id="SSF101898">
    <property type="entry name" value="NHL repeat"/>
    <property type="match status" value="1"/>
</dbReference>
<keyword evidence="1" id="KW-0175">Coiled coil</keyword>
<evidence type="ECO:0000256" key="1">
    <source>
        <dbReference type="SAM" id="Coils"/>
    </source>
</evidence>
<evidence type="ECO:0000313" key="2">
    <source>
        <dbReference type="EMBL" id="CAG2219323.1"/>
    </source>
</evidence>
<dbReference type="GO" id="GO:0008270">
    <property type="term" value="F:zinc ion binding"/>
    <property type="evidence" value="ECO:0007669"/>
    <property type="project" value="UniProtKB-KW"/>
</dbReference>
<comment type="caution">
    <text evidence="2">The sequence shown here is derived from an EMBL/GenBank/DDBJ whole genome shotgun (WGS) entry which is preliminary data.</text>
</comment>
<dbReference type="InterPro" id="IPR050952">
    <property type="entry name" value="TRIM-NHL_E3_ligases"/>
</dbReference>
<feature type="coiled-coil region" evidence="1">
    <location>
        <begin position="105"/>
        <end position="147"/>
    </location>
</feature>
<accession>A0A8S3SMS2</accession>
<dbReference type="OrthoDB" id="6053567at2759"/>
<dbReference type="Gene3D" id="2.120.10.30">
    <property type="entry name" value="TolB, C-terminal domain"/>
    <property type="match status" value="1"/>
</dbReference>
<dbReference type="PANTHER" id="PTHR24104">
    <property type="entry name" value="E3 UBIQUITIN-PROTEIN LIGASE NHLRC1-RELATED"/>
    <property type="match status" value="1"/>
</dbReference>
<sequence length="512" mass="58215">MFTVYRFKEKRCDSCSLRYEVMFTLISSSFIYIYRSHLDCTGVKLPGSHFVEEIWQPNIANLALHVVRLPQPINGVPNVKKRCVPNVQKLTKSIRKIEKNRRKNSSRLELEETKIRKEIAKAKENVIKRLESLEKSLLKQLTELKDKDITGIKHQEKDIGELVTSIKDQKEALDFIKDHGSDKQAFISIHSSKPILDDIENKMNQMTESFVDTSLMFVESVSKDYLTDLGSIQLKETPCSVSMVPYKQRQSQVPVVSKRHITSFTHLYDIDMKEELRGVTGITISDDNILIFCDVNKQKVYFCDENGTYQSSINYPYTPWDIAAIPGTTTAIMCCKWTPYVQLVDIDVQHILYQVEGKQDECWDVAATKNNLYIGSKGKIYVLDLRGNFVRTIQLKNKDHYVNYISVCSNGNICYSTNGEVQCITSVGTPVFSYTSPDLQDARDIQIDDAGNIYVIGDNSQSIHKLTCSGTILDILLIESLSKPQAFCFSKDLTKCYIANNGGSKISVFTIE</sequence>
<gene>
    <name evidence="2" type="ORF">MEDL_32867</name>
</gene>
<proteinExistence type="predicted"/>
<protein>
    <submittedName>
        <fullName evidence="2">Uncharacterized protein</fullName>
    </submittedName>
</protein>
<name>A0A8S3SMS2_MYTED</name>
<organism evidence="2 3">
    <name type="scientific">Mytilus edulis</name>
    <name type="common">Blue mussel</name>
    <dbReference type="NCBI Taxonomy" id="6550"/>
    <lineage>
        <taxon>Eukaryota</taxon>
        <taxon>Metazoa</taxon>
        <taxon>Spiralia</taxon>
        <taxon>Lophotrochozoa</taxon>
        <taxon>Mollusca</taxon>
        <taxon>Bivalvia</taxon>
        <taxon>Autobranchia</taxon>
        <taxon>Pteriomorphia</taxon>
        <taxon>Mytilida</taxon>
        <taxon>Mytiloidea</taxon>
        <taxon>Mytilidae</taxon>
        <taxon>Mytilinae</taxon>
        <taxon>Mytilus</taxon>
    </lineage>
</organism>
<dbReference type="InterPro" id="IPR011042">
    <property type="entry name" value="6-blade_b-propeller_TolB-like"/>
</dbReference>